<gene>
    <name evidence="2" type="ORF">HHL22_07895</name>
</gene>
<dbReference type="PANTHER" id="PTHR36558">
    <property type="entry name" value="GLR1098 PROTEIN"/>
    <property type="match status" value="1"/>
</dbReference>
<dbReference type="Gene3D" id="3.90.1570.10">
    <property type="entry name" value="tt1808, chain A"/>
    <property type="match status" value="1"/>
</dbReference>
<dbReference type="PANTHER" id="PTHR36558:SF1">
    <property type="entry name" value="RESTRICTION ENDONUCLEASE DOMAIN-CONTAINING PROTEIN-RELATED"/>
    <property type="match status" value="1"/>
</dbReference>
<accession>A0A7Y0AD20</accession>
<keyword evidence="2" id="KW-0540">Nuclease</keyword>
<dbReference type="InterPro" id="IPR011335">
    <property type="entry name" value="Restrct_endonuc-II-like"/>
</dbReference>
<feature type="domain" description="Putative restriction endonuclease" evidence="1">
    <location>
        <begin position="32"/>
        <end position="194"/>
    </location>
</feature>
<dbReference type="Proteomes" id="UP000559626">
    <property type="component" value="Unassembled WGS sequence"/>
</dbReference>
<keyword evidence="2" id="KW-0255">Endonuclease</keyword>
<dbReference type="SUPFAM" id="SSF52980">
    <property type="entry name" value="Restriction endonuclease-like"/>
    <property type="match status" value="1"/>
</dbReference>
<proteinExistence type="predicted"/>
<evidence type="ECO:0000313" key="3">
    <source>
        <dbReference type="Proteomes" id="UP000559626"/>
    </source>
</evidence>
<dbReference type="GO" id="GO:0004519">
    <property type="term" value="F:endonuclease activity"/>
    <property type="evidence" value="ECO:0007669"/>
    <property type="project" value="UniProtKB-KW"/>
</dbReference>
<name>A0A7Y0AD20_9BACT</name>
<dbReference type="InterPro" id="IPR008538">
    <property type="entry name" value="Uma2"/>
</dbReference>
<dbReference type="EMBL" id="JABBGH010000001">
    <property type="protein sequence ID" value="NML65126.1"/>
    <property type="molecule type" value="Genomic_DNA"/>
</dbReference>
<dbReference type="RefSeq" id="WP_169530380.1">
    <property type="nucleotide sequence ID" value="NZ_JABBGH010000001.1"/>
</dbReference>
<protein>
    <submittedName>
        <fullName evidence="2">Uma2 family endonuclease</fullName>
    </submittedName>
</protein>
<evidence type="ECO:0000313" key="2">
    <source>
        <dbReference type="EMBL" id="NML65126.1"/>
    </source>
</evidence>
<dbReference type="AlphaFoldDB" id="A0A7Y0AD20"/>
<comment type="caution">
    <text evidence="2">The sequence shown here is derived from an EMBL/GenBank/DDBJ whole genome shotgun (WGS) entry which is preliminary data.</text>
</comment>
<organism evidence="2 3">
    <name type="scientific">Hymenobacter polaris</name>
    <dbReference type="NCBI Taxonomy" id="2682546"/>
    <lineage>
        <taxon>Bacteria</taxon>
        <taxon>Pseudomonadati</taxon>
        <taxon>Bacteroidota</taxon>
        <taxon>Cytophagia</taxon>
        <taxon>Cytophagales</taxon>
        <taxon>Hymenobacteraceae</taxon>
        <taxon>Hymenobacter</taxon>
    </lineage>
</organism>
<sequence length="203" mass="22996">MTPTLAPITNISQLDPNEHYTYADYLGWKFGELVELIRGKMLRKMSAPTSRHQQCSMNLSGLLHSYLRRKQCRVFAAPFDVRLLRSTGNGDDQIKTVVQPDLCVICDPAKIDQRGCLGAPDWIIEIVSPGTATHDTHTKFDLYAENGVGEYWIVFPGEQTVAVYVLENEQYQPLGDFYEPGLIPSRTLPELQLQWADVFEHVP</sequence>
<evidence type="ECO:0000259" key="1">
    <source>
        <dbReference type="Pfam" id="PF05685"/>
    </source>
</evidence>
<dbReference type="CDD" id="cd06260">
    <property type="entry name" value="DUF820-like"/>
    <property type="match status" value="1"/>
</dbReference>
<dbReference type="InterPro" id="IPR012296">
    <property type="entry name" value="Nuclease_put_TT1808"/>
</dbReference>
<dbReference type="Pfam" id="PF05685">
    <property type="entry name" value="Uma2"/>
    <property type="match status" value="1"/>
</dbReference>
<keyword evidence="2" id="KW-0378">Hydrolase</keyword>
<keyword evidence="3" id="KW-1185">Reference proteome</keyword>
<reference evidence="2 3" key="1">
    <citation type="submission" date="2020-04" db="EMBL/GenBank/DDBJ databases">
        <title>Hymenobacter polaris sp. nov., isolated from Arctic soil.</title>
        <authorList>
            <person name="Dahal R.H."/>
        </authorList>
    </citation>
    <scope>NUCLEOTIDE SEQUENCE [LARGE SCALE GENOMIC DNA]</scope>
    <source>
        <strain evidence="2 3">RP-2-7</strain>
    </source>
</reference>